<sequence length="87" mass="9435">MKNAAATAHRAEAALADVGVASLAFIERTPNMAARRLKSISACRDRGIQKVTGFVRIGRDVSLHRRTFKSIEFHVKAAFAASIGPDR</sequence>
<name>A0A8E2BAF6_9HYPH</name>
<organism evidence="1 2">
    <name type="scientific">Aminobacter carboxidus</name>
    <dbReference type="NCBI Taxonomy" id="376165"/>
    <lineage>
        <taxon>Bacteria</taxon>
        <taxon>Pseudomonadati</taxon>
        <taxon>Pseudomonadota</taxon>
        <taxon>Alphaproteobacteria</taxon>
        <taxon>Hyphomicrobiales</taxon>
        <taxon>Phyllobacteriaceae</taxon>
        <taxon>Aminobacter</taxon>
    </lineage>
</organism>
<proteinExistence type="predicted"/>
<dbReference type="EMBL" id="JACHGI010000002">
    <property type="protein sequence ID" value="MBB6465471.1"/>
    <property type="molecule type" value="Genomic_DNA"/>
</dbReference>
<evidence type="ECO:0000313" key="1">
    <source>
        <dbReference type="EMBL" id="MBB6465471.1"/>
    </source>
</evidence>
<accession>A0A8E2BAF6</accession>
<dbReference type="AlphaFoldDB" id="A0A8E2BAF6"/>
<reference evidence="1 2" key="1">
    <citation type="submission" date="2020-08" db="EMBL/GenBank/DDBJ databases">
        <title>Genomic Encyclopedia of Type Strains, Phase IV (KMG-IV): sequencing the most valuable type-strain genomes for metagenomic binning, comparative biology and taxonomic classification.</title>
        <authorList>
            <person name="Goeker M."/>
        </authorList>
    </citation>
    <scope>NUCLEOTIDE SEQUENCE [LARGE SCALE GENOMIC DNA]</scope>
    <source>
        <strain evidence="1 2">DSM 17454</strain>
    </source>
</reference>
<dbReference type="Proteomes" id="UP000532373">
    <property type="component" value="Unassembled WGS sequence"/>
</dbReference>
<protein>
    <submittedName>
        <fullName evidence="1">Uncharacterized protein</fullName>
    </submittedName>
</protein>
<evidence type="ECO:0000313" key="2">
    <source>
        <dbReference type="Proteomes" id="UP000532373"/>
    </source>
</evidence>
<gene>
    <name evidence="1" type="ORF">HNQ96_001329</name>
</gene>
<comment type="caution">
    <text evidence="1">The sequence shown here is derived from an EMBL/GenBank/DDBJ whole genome shotgun (WGS) entry which is preliminary data.</text>
</comment>
<dbReference type="RefSeq" id="WP_184768627.1">
    <property type="nucleotide sequence ID" value="NZ_JACHGI010000002.1"/>
</dbReference>